<evidence type="ECO:0000313" key="2">
    <source>
        <dbReference type="EMBL" id="AWK74438.1"/>
    </source>
</evidence>
<feature type="region of interest" description="Disordered" evidence="1">
    <location>
        <begin position="61"/>
        <end position="86"/>
    </location>
</feature>
<name>A0A2S2C108_9NOCA</name>
<dbReference type="AlphaFoldDB" id="A0A2S2C108"/>
<dbReference type="InterPro" id="IPR029045">
    <property type="entry name" value="ClpP/crotonase-like_dom_sf"/>
</dbReference>
<dbReference type="InterPro" id="IPR001753">
    <property type="entry name" value="Enoyl-CoA_hydra/iso"/>
</dbReference>
<dbReference type="KEGG" id="roz:CBI38_25680"/>
<dbReference type="SUPFAM" id="SSF52096">
    <property type="entry name" value="ClpP/crotonase"/>
    <property type="match status" value="1"/>
</dbReference>
<dbReference type="GO" id="GO:0003824">
    <property type="term" value="F:catalytic activity"/>
    <property type="evidence" value="ECO:0007669"/>
    <property type="project" value="UniProtKB-ARBA"/>
</dbReference>
<protein>
    <submittedName>
        <fullName evidence="2">Uncharacterized protein</fullName>
    </submittedName>
</protein>
<dbReference type="Gene3D" id="3.90.226.10">
    <property type="entry name" value="2-enoyl-CoA Hydratase, Chain A, domain 1"/>
    <property type="match status" value="1"/>
</dbReference>
<accession>A0A2S2C108</accession>
<dbReference type="OrthoDB" id="8452484at2"/>
<dbReference type="EMBL" id="CP021354">
    <property type="protein sequence ID" value="AWK74438.1"/>
    <property type="molecule type" value="Genomic_DNA"/>
</dbReference>
<keyword evidence="3" id="KW-1185">Reference proteome</keyword>
<organism evidence="2 3">
    <name type="scientific">Rhodococcus oxybenzonivorans</name>
    <dbReference type="NCBI Taxonomy" id="1990687"/>
    <lineage>
        <taxon>Bacteria</taxon>
        <taxon>Bacillati</taxon>
        <taxon>Actinomycetota</taxon>
        <taxon>Actinomycetes</taxon>
        <taxon>Mycobacteriales</taxon>
        <taxon>Nocardiaceae</taxon>
        <taxon>Rhodococcus</taxon>
    </lineage>
</organism>
<dbReference type="Pfam" id="PF00378">
    <property type="entry name" value="ECH_1"/>
    <property type="match status" value="1"/>
</dbReference>
<evidence type="ECO:0000313" key="3">
    <source>
        <dbReference type="Proteomes" id="UP000245711"/>
    </source>
</evidence>
<proteinExistence type="predicted"/>
<gene>
    <name evidence="2" type="ORF">CBI38_25680</name>
</gene>
<evidence type="ECO:0000256" key="1">
    <source>
        <dbReference type="SAM" id="MobiDB-lite"/>
    </source>
</evidence>
<reference evidence="2 3" key="1">
    <citation type="submission" date="2017-05" db="EMBL/GenBank/DDBJ databases">
        <title>Isolation of Rhodococcus sp. S2-17 biodegrading of BP-3.</title>
        <authorList>
            <person name="Lee Y."/>
            <person name="Kim K.H."/>
            <person name="Chun B.H."/>
            <person name="Jung H.S."/>
            <person name="Jeon C.O."/>
        </authorList>
    </citation>
    <scope>NUCLEOTIDE SEQUENCE [LARGE SCALE GENOMIC DNA]</scope>
    <source>
        <strain evidence="2 3">S2-17</strain>
    </source>
</reference>
<dbReference type="Proteomes" id="UP000245711">
    <property type="component" value="Chromosome"/>
</dbReference>
<sequence length="86" mass="8932">MDRPVLFRGDGFVETNGPAIGAGCGLAPTCDLRVAGERALLAETFVKLGIIPGDGGTRLLDEARAPGRGSHGGRQHPQGEANCRLH</sequence>